<comment type="caution">
    <text evidence="2">The sequence shown here is derived from an EMBL/GenBank/DDBJ whole genome shotgun (WGS) entry which is preliminary data.</text>
</comment>
<organism evidence="2 3">
    <name type="scientific">Dissulfurirhabdus thermomarina</name>
    <dbReference type="NCBI Taxonomy" id="1765737"/>
    <lineage>
        <taxon>Bacteria</taxon>
        <taxon>Deltaproteobacteria</taxon>
        <taxon>Dissulfurirhabdaceae</taxon>
        <taxon>Dissulfurirhabdus</taxon>
    </lineage>
</organism>
<keyword evidence="3" id="KW-1185">Reference proteome</keyword>
<protein>
    <submittedName>
        <fullName evidence="2">Uncharacterized protein</fullName>
    </submittedName>
</protein>
<proteinExistence type="predicted"/>
<evidence type="ECO:0000313" key="3">
    <source>
        <dbReference type="Proteomes" id="UP000469346"/>
    </source>
</evidence>
<evidence type="ECO:0000256" key="1">
    <source>
        <dbReference type="SAM" id="Phobius"/>
    </source>
</evidence>
<sequence>MTVPWFPVVVVDVAGSLGALALAAACTWRARGWARGDPEDPFRQYAYYLAIAFCCFAVSRALAHLVQDVAWWHGPHWFLGGTLLPVTGAFNTLTFAVIFAISLYFGRVREICGRLEGHRRELEARVRQRTAELQAALEEVRTLSGFLPICSACKKVRDDKGYWRQIEEYVTEHSEAQFSHGLCPECLARLYPQYCGDDAD</sequence>
<accession>A0A6N9TJL7</accession>
<name>A0A6N9TJL7_DISTH</name>
<keyword evidence="1" id="KW-0812">Transmembrane</keyword>
<evidence type="ECO:0000313" key="2">
    <source>
        <dbReference type="EMBL" id="NDY41445.1"/>
    </source>
</evidence>
<feature type="transmembrane region" description="Helical" evidence="1">
    <location>
        <begin position="6"/>
        <end position="25"/>
    </location>
</feature>
<keyword evidence="1" id="KW-1133">Transmembrane helix</keyword>
<feature type="transmembrane region" description="Helical" evidence="1">
    <location>
        <begin position="45"/>
        <end position="63"/>
    </location>
</feature>
<feature type="transmembrane region" description="Helical" evidence="1">
    <location>
        <begin position="83"/>
        <end position="105"/>
    </location>
</feature>
<dbReference type="AlphaFoldDB" id="A0A6N9TJL7"/>
<gene>
    <name evidence="2" type="ORF">G3N55_01075</name>
</gene>
<dbReference type="EMBL" id="JAAGRR010000005">
    <property type="protein sequence ID" value="NDY41445.1"/>
    <property type="molecule type" value="Genomic_DNA"/>
</dbReference>
<dbReference type="Proteomes" id="UP000469346">
    <property type="component" value="Unassembled WGS sequence"/>
</dbReference>
<dbReference type="RefSeq" id="WP_163297605.1">
    <property type="nucleotide sequence ID" value="NZ_JAAGRR010000005.1"/>
</dbReference>
<keyword evidence="1" id="KW-0472">Membrane</keyword>
<reference evidence="2 3" key="1">
    <citation type="submission" date="2020-02" db="EMBL/GenBank/DDBJ databases">
        <title>Comparative genomics of sulfur disproportionating microorganisms.</title>
        <authorList>
            <person name="Ward L.M."/>
            <person name="Bertran E."/>
            <person name="Johnston D.T."/>
        </authorList>
    </citation>
    <scope>NUCLEOTIDE SEQUENCE [LARGE SCALE GENOMIC DNA]</scope>
    <source>
        <strain evidence="2 3">DSM 100025</strain>
    </source>
</reference>